<evidence type="ECO:0000256" key="6">
    <source>
        <dbReference type="ARBA" id="ARBA00022771"/>
    </source>
</evidence>
<dbReference type="InterPro" id="IPR031127">
    <property type="entry name" value="E3_UB_ligase_RBR"/>
</dbReference>
<evidence type="ECO:0000256" key="4">
    <source>
        <dbReference type="ARBA" id="ARBA00022723"/>
    </source>
</evidence>
<dbReference type="GeneID" id="70244376"/>
<evidence type="ECO:0000256" key="8">
    <source>
        <dbReference type="ARBA" id="ARBA00022833"/>
    </source>
</evidence>
<proteinExistence type="predicted"/>
<dbReference type="Pfam" id="PF01485">
    <property type="entry name" value="IBR"/>
    <property type="match status" value="1"/>
</dbReference>
<dbReference type="PANTHER" id="PTHR11685">
    <property type="entry name" value="RBR FAMILY RING FINGER AND IBR DOMAIN-CONTAINING"/>
    <property type="match status" value="1"/>
</dbReference>
<keyword evidence="8" id="KW-0862">Zinc</keyword>
<dbReference type="GO" id="GO:0016567">
    <property type="term" value="P:protein ubiquitination"/>
    <property type="evidence" value="ECO:0007669"/>
    <property type="project" value="InterPro"/>
</dbReference>
<sequence length="247" mass="28200">MDRASAILVRNILLDEIQELRTTLENGVIDFRIALETFREEIEDLASGNIEIYDTDEDNFLDIDTNISNSQKNSNSDLALVAFDCVACQETCTMFDILRLPCSHQYCEDCVLKMIRLSLDQNTVFPPQCCGMELSITLIKEPKHEDLARRFREKLIETNDENRTYCAIRACSQYILPTNIRGNSGNCSTCKGRTCIKCKRPFHLGKCVDAEDKLIELAMSHRWKACCRCGVVIERIDGCLHMRLVKS</sequence>
<dbReference type="PROSITE" id="PS51873">
    <property type="entry name" value="TRIAD"/>
    <property type="match status" value="1"/>
</dbReference>
<evidence type="ECO:0000313" key="10">
    <source>
        <dbReference type="EMBL" id="KAH8697822.1"/>
    </source>
</evidence>
<dbReference type="SMART" id="SM00647">
    <property type="entry name" value="IBR"/>
    <property type="match status" value="1"/>
</dbReference>
<organism evidence="10 11">
    <name type="scientific">Talaromyces proteolyticus</name>
    <dbReference type="NCBI Taxonomy" id="1131652"/>
    <lineage>
        <taxon>Eukaryota</taxon>
        <taxon>Fungi</taxon>
        <taxon>Dikarya</taxon>
        <taxon>Ascomycota</taxon>
        <taxon>Pezizomycotina</taxon>
        <taxon>Eurotiomycetes</taxon>
        <taxon>Eurotiomycetidae</taxon>
        <taxon>Eurotiales</taxon>
        <taxon>Trichocomaceae</taxon>
        <taxon>Talaromyces</taxon>
        <taxon>Talaromyces sect. Bacilispori</taxon>
    </lineage>
</organism>
<protein>
    <recommendedName>
        <fullName evidence="2">RBR-type E3 ubiquitin transferase</fullName>
        <ecNumber evidence="2">2.3.2.31</ecNumber>
    </recommendedName>
</protein>
<evidence type="ECO:0000256" key="5">
    <source>
        <dbReference type="ARBA" id="ARBA00022737"/>
    </source>
</evidence>
<dbReference type="InterPro" id="IPR017907">
    <property type="entry name" value="Znf_RING_CS"/>
</dbReference>
<dbReference type="GO" id="GO:0061630">
    <property type="term" value="F:ubiquitin protein ligase activity"/>
    <property type="evidence" value="ECO:0007669"/>
    <property type="project" value="UniProtKB-EC"/>
</dbReference>
<reference evidence="10" key="1">
    <citation type="submission" date="2021-12" db="EMBL/GenBank/DDBJ databases">
        <title>Convergent genome expansion in fungi linked to evolution of root-endophyte symbiosis.</title>
        <authorList>
            <consortium name="DOE Joint Genome Institute"/>
            <person name="Ke Y.-H."/>
            <person name="Bonito G."/>
            <person name="Liao H.-L."/>
            <person name="Looney B."/>
            <person name="Rojas-Flechas A."/>
            <person name="Nash J."/>
            <person name="Hameed K."/>
            <person name="Schadt C."/>
            <person name="Martin F."/>
            <person name="Crous P.W."/>
            <person name="Miettinen O."/>
            <person name="Magnuson J.K."/>
            <person name="Labbe J."/>
            <person name="Jacobson D."/>
            <person name="Doktycz M.J."/>
            <person name="Veneault-Fourrey C."/>
            <person name="Kuo A."/>
            <person name="Mondo S."/>
            <person name="Calhoun S."/>
            <person name="Riley R."/>
            <person name="Ohm R."/>
            <person name="LaButti K."/>
            <person name="Andreopoulos B."/>
            <person name="Pangilinan J."/>
            <person name="Nolan M."/>
            <person name="Tritt A."/>
            <person name="Clum A."/>
            <person name="Lipzen A."/>
            <person name="Daum C."/>
            <person name="Barry K."/>
            <person name="Grigoriev I.V."/>
            <person name="Vilgalys R."/>
        </authorList>
    </citation>
    <scope>NUCLEOTIDE SEQUENCE</scope>
    <source>
        <strain evidence="10">PMI_201</strain>
    </source>
</reference>
<gene>
    <name evidence="10" type="ORF">BGW36DRAFT_359597</name>
</gene>
<dbReference type="InterPro" id="IPR013083">
    <property type="entry name" value="Znf_RING/FYVE/PHD"/>
</dbReference>
<keyword evidence="4" id="KW-0479">Metal-binding</keyword>
<comment type="catalytic activity">
    <reaction evidence="1">
        <text>[E2 ubiquitin-conjugating enzyme]-S-ubiquitinyl-L-cysteine + [acceptor protein]-L-lysine = [E2 ubiquitin-conjugating enzyme]-L-cysteine + [acceptor protein]-N(6)-ubiquitinyl-L-lysine.</text>
        <dbReference type="EC" id="2.3.2.31"/>
    </reaction>
</comment>
<dbReference type="PROSITE" id="PS00518">
    <property type="entry name" value="ZF_RING_1"/>
    <property type="match status" value="1"/>
</dbReference>
<dbReference type="RefSeq" id="XP_046072523.1">
    <property type="nucleotide sequence ID" value="XM_046214089.1"/>
</dbReference>
<dbReference type="EC" id="2.3.2.31" evidence="2"/>
<evidence type="ECO:0000313" key="11">
    <source>
        <dbReference type="Proteomes" id="UP001201262"/>
    </source>
</evidence>
<dbReference type="AlphaFoldDB" id="A0AAD4KQ41"/>
<dbReference type="GO" id="GO:0008270">
    <property type="term" value="F:zinc ion binding"/>
    <property type="evidence" value="ECO:0007669"/>
    <property type="project" value="UniProtKB-KW"/>
</dbReference>
<feature type="domain" description="RING-type" evidence="9">
    <location>
        <begin position="81"/>
        <end position="247"/>
    </location>
</feature>
<dbReference type="CDD" id="cd20335">
    <property type="entry name" value="BRcat_RBR"/>
    <property type="match status" value="1"/>
</dbReference>
<evidence type="ECO:0000256" key="7">
    <source>
        <dbReference type="ARBA" id="ARBA00022786"/>
    </source>
</evidence>
<dbReference type="InterPro" id="IPR002867">
    <property type="entry name" value="IBR_dom"/>
</dbReference>
<name>A0AAD4KQ41_9EURO</name>
<comment type="caution">
    <text evidence="10">The sequence shown here is derived from an EMBL/GenBank/DDBJ whole genome shotgun (WGS) entry which is preliminary data.</text>
</comment>
<keyword evidence="6" id="KW-0863">Zinc-finger</keyword>
<evidence type="ECO:0000256" key="1">
    <source>
        <dbReference type="ARBA" id="ARBA00001798"/>
    </source>
</evidence>
<dbReference type="Proteomes" id="UP001201262">
    <property type="component" value="Unassembled WGS sequence"/>
</dbReference>
<evidence type="ECO:0000256" key="3">
    <source>
        <dbReference type="ARBA" id="ARBA00022679"/>
    </source>
</evidence>
<dbReference type="SUPFAM" id="SSF57850">
    <property type="entry name" value="RING/U-box"/>
    <property type="match status" value="1"/>
</dbReference>
<accession>A0AAD4KQ41</accession>
<dbReference type="Gene3D" id="3.30.40.10">
    <property type="entry name" value="Zinc/RING finger domain, C3HC4 (zinc finger)"/>
    <property type="match status" value="1"/>
</dbReference>
<evidence type="ECO:0000256" key="2">
    <source>
        <dbReference type="ARBA" id="ARBA00012251"/>
    </source>
</evidence>
<dbReference type="InterPro" id="IPR044066">
    <property type="entry name" value="TRIAD_supradom"/>
</dbReference>
<keyword evidence="11" id="KW-1185">Reference proteome</keyword>
<keyword evidence="7" id="KW-0833">Ubl conjugation pathway</keyword>
<dbReference type="EMBL" id="JAJTJA010000006">
    <property type="protein sequence ID" value="KAH8697822.1"/>
    <property type="molecule type" value="Genomic_DNA"/>
</dbReference>
<keyword evidence="3" id="KW-0808">Transferase</keyword>
<keyword evidence="5" id="KW-0677">Repeat</keyword>
<evidence type="ECO:0000259" key="9">
    <source>
        <dbReference type="PROSITE" id="PS51873"/>
    </source>
</evidence>